<organism evidence="1 2">
    <name type="scientific">Dorcoceras hygrometricum</name>
    <dbReference type="NCBI Taxonomy" id="472368"/>
    <lineage>
        <taxon>Eukaryota</taxon>
        <taxon>Viridiplantae</taxon>
        <taxon>Streptophyta</taxon>
        <taxon>Embryophyta</taxon>
        <taxon>Tracheophyta</taxon>
        <taxon>Spermatophyta</taxon>
        <taxon>Magnoliopsida</taxon>
        <taxon>eudicotyledons</taxon>
        <taxon>Gunneridae</taxon>
        <taxon>Pentapetalae</taxon>
        <taxon>asterids</taxon>
        <taxon>lamiids</taxon>
        <taxon>Lamiales</taxon>
        <taxon>Gesneriaceae</taxon>
        <taxon>Didymocarpoideae</taxon>
        <taxon>Trichosporeae</taxon>
        <taxon>Loxocarpinae</taxon>
        <taxon>Dorcoceras</taxon>
    </lineage>
</organism>
<dbReference type="EMBL" id="KV010273">
    <property type="protein sequence ID" value="KZV27827.1"/>
    <property type="molecule type" value="Genomic_DNA"/>
</dbReference>
<name>A0A2Z7B7H4_9LAMI</name>
<sequence>MGDGWYRDHCFDITSVIENQQMHCSSAGASFLVKISSCTSLLKISSCIVIVKPAAAFPLLEFSSCVVFQNSAAAFL</sequence>
<evidence type="ECO:0000313" key="1">
    <source>
        <dbReference type="EMBL" id="KZV27827.1"/>
    </source>
</evidence>
<reference evidence="1 2" key="1">
    <citation type="journal article" date="2015" name="Proc. Natl. Acad. Sci. U.S.A.">
        <title>The resurrection genome of Boea hygrometrica: A blueprint for survival of dehydration.</title>
        <authorList>
            <person name="Xiao L."/>
            <person name="Yang G."/>
            <person name="Zhang L."/>
            <person name="Yang X."/>
            <person name="Zhao S."/>
            <person name="Ji Z."/>
            <person name="Zhou Q."/>
            <person name="Hu M."/>
            <person name="Wang Y."/>
            <person name="Chen M."/>
            <person name="Xu Y."/>
            <person name="Jin H."/>
            <person name="Xiao X."/>
            <person name="Hu G."/>
            <person name="Bao F."/>
            <person name="Hu Y."/>
            <person name="Wan P."/>
            <person name="Li L."/>
            <person name="Deng X."/>
            <person name="Kuang T."/>
            <person name="Xiang C."/>
            <person name="Zhu J.K."/>
            <person name="Oliver M.J."/>
            <person name="He Y."/>
        </authorList>
    </citation>
    <scope>NUCLEOTIDE SEQUENCE [LARGE SCALE GENOMIC DNA]</scope>
    <source>
        <strain evidence="2">cv. XS01</strain>
    </source>
</reference>
<dbReference type="Proteomes" id="UP000250235">
    <property type="component" value="Unassembled WGS sequence"/>
</dbReference>
<proteinExistence type="predicted"/>
<protein>
    <submittedName>
        <fullName evidence="1">Uncharacterized protein</fullName>
    </submittedName>
</protein>
<evidence type="ECO:0000313" key="2">
    <source>
        <dbReference type="Proteomes" id="UP000250235"/>
    </source>
</evidence>
<dbReference type="AlphaFoldDB" id="A0A2Z7B7H4"/>
<keyword evidence="2" id="KW-1185">Reference proteome</keyword>
<accession>A0A2Z7B7H4</accession>
<gene>
    <name evidence="1" type="ORF">F511_38409</name>
</gene>